<feature type="transmembrane region" description="Helical" evidence="2">
    <location>
        <begin position="94"/>
        <end position="114"/>
    </location>
</feature>
<comment type="caution">
    <text evidence="3">The sequence shown here is derived from an EMBL/GenBank/DDBJ whole genome shotgun (WGS) entry which is preliminary data.</text>
</comment>
<keyword evidence="2" id="KW-0472">Membrane</keyword>
<feature type="transmembrane region" description="Helical" evidence="2">
    <location>
        <begin position="126"/>
        <end position="146"/>
    </location>
</feature>
<dbReference type="EMBL" id="BLKX01000001">
    <property type="protein sequence ID" value="GFG78834.1"/>
    <property type="molecule type" value="Genomic_DNA"/>
</dbReference>
<evidence type="ECO:0000313" key="3">
    <source>
        <dbReference type="EMBL" id="GFG78834.1"/>
    </source>
</evidence>
<feature type="transmembrane region" description="Helical" evidence="2">
    <location>
        <begin position="24"/>
        <end position="42"/>
    </location>
</feature>
<organism evidence="3 4">
    <name type="scientific">Mycobacterium paragordonae</name>
    <dbReference type="NCBI Taxonomy" id="1389713"/>
    <lineage>
        <taxon>Bacteria</taxon>
        <taxon>Bacillati</taxon>
        <taxon>Actinomycetota</taxon>
        <taxon>Actinomycetes</taxon>
        <taxon>Mycobacteriales</taxon>
        <taxon>Mycobacteriaceae</taxon>
        <taxon>Mycobacterium</taxon>
    </lineage>
</organism>
<feature type="transmembrane region" description="Helical" evidence="2">
    <location>
        <begin position="54"/>
        <end position="74"/>
    </location>
</feature>
<evidence type="ECO:0000313" key="4">
    <source>
        <dbReference type="Proteomes" id="UP000465240"/>
    </source>
</evidence>
<keyword evidence="4" id="KW-1185">Reference proteome</keyword>
<reference evidence="3 4" key="1">
    <citation type="journal article" date="2019" name="Emerg. Microbes Infect.">
        <title>Comprehensive subspecies identification of 175 nontuberculous mycobacteria species based on 7547 genomic profiles.</title>
        <authorList>
            <person name="Matsumoto Y."/>
            <person name="Kinjo T."/>
            <person name="Motooka D."/>
            <person name="Nabeya D."/>
            <person name="Jung N."/>
            <person name="Uechi K."/>
            <person name="Horii T."/>
            <person name="Iida T."/>
            <person name="Fujita J."/>
            <person name="Nakamura S."/>
        </authorList>
    </citation>
    <scope>NUCLEOTIDE SEQUENCE [LARGE SCALE GENOMIC DNA]</scope>
    <source>
        <strain evidence="3 4">JCM 18565</strain>
    </source>
</reference>
<gene>
    <name evidence="3" type="ORF">MPRG_21100</name>
</gene>
<accession>A0ABQ1C3L2</accession>
<evidence type="ECO:0000256" key="1">
    <source>
        <dbReference type="SAM" id="MobiDB-lite"/>
    </source>
</evidence>
<evidence type="ECO:0000256" key="2">
    <source>
        <dbReference type="SAM" id="Phobius"/>
    </source>
</evidence>
<keyword evidence="2" id="KW-1133">Transmembrane helix</keyword>
<feature type="region of interest" description="Disordered" evidence="1">
    <location>
        <begin position="308"/>
        <end position="335"/>
    </location>
</feature>
<dbReference type="Proteomes" id="UP000465240">
    <property type="component" value="Unassembled WGS sequence"/>
</dbReference>
<feature type="compositionally biased region" description="Basic and acidic residues" evidence="1">
    <location>
        <begin position="324"/>
        <end position="335"/>
    </location>
</feature>
<proteinExistence type="predicted"/>
<name>A0ABQ1C3L2_9MYCO</name>
<sequence>MAAAILAGLQLARGVRSRRGLEYVGLGVVAATAVVMIAWIASASTGSQTTAWSFIQGFLLLAGPTVIGVLLIQVPVIWYCRHTLTIGPPASDRSWLAVGIAGWVAIQLAIVAYGRGTAVGGRYIDLLLPVYPVALIAIFTLAQVAVNSRFRNYATKGVAVWLFTVAASLIALGYYGFTLHAIDWNKSAHQQMDSVKAYLSTHDAKYLDRKAGSDLVDISYPNPPRLAHILDNPDVREILPPEIRPADADNADARKRLLLKGAVAGATAVAVPNVLALGPGVLAVGIGLFFAVAARGIGYADNPKNDVPDDTLLPHPADVAGRTHTPEPESKGCDE</sequence>
<protein>
    <submittedName>
        <fullName evidence="3">Uncharacterized protein</fullName>
    </submittedName>
</protein>
<keyword evidence="2" id="KW-0812">Transmembrane</keyword>
<feature type="transmembrane region" description="Helical" evidence="2">
    <location>
        <begin position="158"/>
        <end position="177"/>
    </location>
</feature>